<gene>
    <name evidence="7" type="primary">rfbX</name>
    <name evidence="7" type="ordered locus">ECA1431</name>
</gene>
<feature type="transmembrane region" description="Helical" evidence="6">
    <location>
        <begin position="86"/>
        <end position="106"/>
    </location>
</feature>
<feature type="transmembrane region" description="Helical" evidence="6">
    <location>
        <begin position="223"/>
        <end position="242"/>
    </location>
</feature>
<dbReference type="AlphaFoldDB" id="Q6D794"/>
<keyword evidence="4 6" id="KW-1133">Transmembrane helix</keyword>
<dbReference type="PANTHER" id="PTHR30250">
    <property type="entry name" value="PST FAMILY PREDICTED COLANIC ACID TRANSPORTER"/>
    <property type="match status" value="1"/>
</dbReference>
<feature type="transmembrane region" description="Helical" evidence="6">
    <location>
        <begin position="154"/>
        <end position="175"/>
    </location>
</feature>
<dbReference type="KEGG" id="eca:ECA1431"/>
<feature type="transmembrane region" description="Helical" evidence="6">
    <location>
        <begin position="393"/>
        <end position="412"/>
    </location>
</feature>
<evidence type="ECO:0000313" key="7">
    <source>
        <dbReference type="EMBL" id="CAG74341.1"/>
    </source>
</evidence>
<proteinExistence type="predicted"/>
<feature type="transmembrane region" description="Helical" evidence="6">
    <location>
        <begin position="254"/>
        <end position="278"/>
    </location>
</feature>
<name>Q6D794_PECAS</name>
<keyword evidence="3 6" id="KW-0812">Transmembrane</keyword>
<dbReference type="EMBL" id="BX950851">
    <property type="protein sequence ID" value="CAG74341.1"/>
    <property type="molecule type" value="Genomic_DNA"/>
</dbReference>
<dbReference type="GO" id="GO:0005886">
    <property type="term" value="C:plasma membrane"/>
    <property type="evidence" value="ECO:0007669"/>
    <property type="project" value="UniProtKB-SubCell"/>
</dbReference>
<evidence type="ECO:0000256" key="3">
    <source>
        <dbReference type="ARBA" id="ARBA00022692"/>
    </source>
</evidence>
<feature type="transmembrane region" description="Helical" evidence="6">
    <location>
        <begin position="41"/>
        <end position="65"/>
    </location>
</feature>
<accession>Q6D794</accession>
<dbReference type="OrthoDB" id="7554306at2"/>
<feature type="transmembrane region" description="Helical" evidence="6">
    <location>
        <begin position="337"/>
        <end position="356"/>
    </location>
</feature>
<keyword evidence="2" id="KW-1003">Cell membrane</keyword>
<feature type="transmembrane region" description="Helical" evidence="6">
    <location>
        <begin position="368"/>
        <end position="387"/>
    </location>
</feature>
<evidence type="ECO:0000256" key="4">
    <source>
        <dbReference type="ARBA" id="ARBA00022989"/>
    </source>
</evidence>
<dbReference type="eggNOG" id="COG2244">
    <property type="taxonomic scope" value="Bacteria"/>
</dbReference>
<evidence type="ECO:0000313" key="8">
    <source>
        <dbReference type="Proteomes" id="UP000007966"/>
    </source>
</evidence>
<feature type="transmembrane region" description="Helical" evidence="6">
    <location>
        <begin position="126"/>
        <end position="147"/>
    </location>
</feature>
<feature type="transmembrane region" description="Helical" evidence="6">
    <location>
        <begin position="181"/>
        <end position="202"/>
    </location>
</feature>
<sequence>MINAKSILITTLFSWLSRIIIIAAQLISIRILLKHSSLDEFAAYSLLVSIGGWFILMDFGIAIALQNYISERLANKERYQDLISKAMYFIIPWYAVLVAILYLFSTNIASFLLPFSNVSIDVKADMIFITGLIFATTGIGNVCYKIWYAENKGYISNILPAIGAIIGFFLLYLFIDRMENKSLGGIMLFYSPTALIALFALLKKTAPCISLPRFELSLVVRGSKFWVLSIMVALTLQVDYVIMSRFLSAEDIVIYTLTTRIFGFGYFLYSSVLAATWPTFTELSVKKDAEKILSILKKYVFFSLLGVVIFTFIFILTKDIVVSIFTSGSGKVITIPNSFILLNGTYQLVLIWTALFSTILQSVNLVRLFLILTPIQAAISASLQWVLAENIGLYGITIGLLVSYLAIAVWLLPIKCIKYIKSLDKNENEKDISGHTKLQ</sequence>
<feature type="transmembrane region" description="Helical" evidence="6">
    <location>
        <begin position="7"/>
        <end position="29"/>
    </location>
</feature>
<dbReference type="Proteomes" id="UP000007966">
    <property type="component" value="Chromosome"/>
</dbReference>
<keyword evidence="8" id="KW-1185">Reference proteome</keyword>
<evidence type="ECO:0000256" key="6">
    <source>
        <dbReference type="SAM" id="Phobius"/>
    </source>
</evidence>
<evidence type="ECO:0000256" key="1">
    <source>
        <dbReference type="ARBA" id="ARBA00004651"/>
    </source>
</evidence>
<protein>
    <submittedName>
        <fullName evidence="7">O-antigen transporter</fullName>
    </submittedName>
</protein>
<dbReference type="PANTHER" id="PTHR30250:SF11">
    <property type="entry name" value="O-ANTIGEN TRANSPORTER-RELATED"/>
    <property type="match status" value="1"/>
</dbReference>
<dbReference type="HOGENOM" id="CLU_052342_0_0_6"/>
<dbReference type="PATRIC" id="fig|218491.5.peg.1467"/>
<dbReference type="InterPro" id="IPR050833">
    <property type="entry name" value="Poly_Biosynth_Transport"/>
</dbReference>
<dbReference type="STRING" id="218491.ECA1431"/>
<organism evidence="7 8">
    <name type="scientific">Pectobacterium atrosepticum (strain SCRI 1043 / ATCC BAA-672)</name>
    <name type="common">Erwinia carotovora subsp. atroseptica</name>
    <dbReference type="NCBI Taxonomy" id="218491"/>
    <lineage>
        <taxon>Bacteria</taxon>
        <taxon>Pseudomonadati</taxon>
        <taxon>Pseudomonadota</taxon>
        <taxon>Gammaproteobacteria</taxon>
        <taxon>Enterobacterales</taxon>
        <taxon>Pectobacteriaceae</taxon>
        <taxon>Pectobacterium</taxon>
    </lineage>
</organism>
<keyword evidence="5 6" id="KW-0472">Membrane</keyword>
<comment type="subcellular location">
    <subcellularLocation>
        <location evidence="1">Cell membrane</location>
        <topology evidence="1">Multi-pass membrane protein</topology>
    </subcellularLocation>
</comment>
<feature type="transmembrane region" description="Helical" evidence="6">
    <location>
        <begin position="299"/>
        <end position="317"/>
    </location>
</feature>
<evidence type="ECO:0000256" key="5">
    <source>
        <dbReference type="ARBA" id="ARBA00023136"/>
    </source>
</evidence>
<reference evidence="7" key="1">
    <citation type="submission" date="2004-02" db="EMBL/GenBank/DDBJ databases">
        <title>The genome sequence of the enterobacterial phytopathogen Erwinia carotovora subsp. atroseptica SCRI1043 and functional genomic identification of novel virulence factors.</title>
        <authorList>
            <person name="Bell K.S."/>
            <person name="Sebaihia M."/>
            <person name="Pritchard L."/>
            <person name="Holden M."/>
            <person name="Hyman L.J."/>
            <person name="Holeva M.C."/>
            <person name="Thomson N.R."/>
            <person name="Bentley S.D."/>
            <person name="Churcher C."/>
            <person name="Mungall K."/>
            <person name="Atkin R."/>
            <person name="Bason N."/>
            <person name="Brooks K."/>
            <person name="Chillingworth T."/>
            <person name="Clark K."/>
            <person name="Doggett J."/>
            <person name="Fraser A."/>
            <person name="Hance Z."/>
            <person name="Hauser H."/>
            <person name="Jagels K."/>
            <person name="Moule S."/>
            <person name="Norbertczak H."/>
            <person name="Ormond D."/>
            <person name="Price C."/>
            <person name="Quail M.A."/>
            <person name="Sanders M."/>
            <person name="Walker D."/>
            <person name="Whitehead S."/>
            <person name="Salmond G.P.C."/>
            <person name="Birch P.R.J."/>
            <person name="Barrell B.G."/>
            <person name="Parkhill J."/>
            <person name="Toth I.K."/>
        </authorList>
    </citation>
    <scope>NUCLEOTIDE SEQUENCE</scope>
    <source>
        <strain evidence="7">SCRI1043</strain>
    </source>
</reference>
<dbReference type="RefSeq" id="WP_011093015.1">
    <property type="nucleotide sequence ID" value="NC_004547.2"/>
</dbReference>
<evidence type="ECO:0000256" key="2">
    <source>
        <dbReference type="ARBA" id="ARBA00022475"/>
    </source>
</evidence>
<dbReference type="CDD" id="cd12082">
    <property type="entry name" value="MATE_like"/>
    <property type="match status" value="1"/>
</dbReference>